<dbReference type="Proteomes" id="UP001500731">
    <property type="component" value="Unassembled WGS sequence"/>
</dbReference>
<gene>
    <name evidence="2" type="ORF">GCM10023171_23640</name>
</gene>
<organism evidence="2 3">
    <name type="scientific">Microbacterium panaciterrae</name>
    <dbReference type="NCBI Taxonomy" id="985759"/>
    <lineage>
        <taxon>Bacteria</taxon>
        <taxon>Bacillati</taxon>
        <taxon>Actinomycetota</taxon>
        <taxon>Actinomycetes</taxon>
        <taxon>Micrococcales</taxon>
        <taxon>Microbacteriaceae</taxon>
        <taxon>Microbacterium</taxon>
    </lineage>
</organism>
<accession>A0ABP8PJ08</accession>
<evidence type="ECO:0000259" key="1">
    <source>
        <dbReference type="Pfam" id="PF18480"/>
    </source>
</evidence>
<feature type="domain" description="DUF5615" evidence="1">
    <location>
        <begin position="6"/>
        <end position="64"/>
    </location>
</feature>
<keyword evidence="3" id="KW-1185">Reference proteome</keyword>
<dbReference type="InterPro" id="IPR041049">
    <property type="entry name" value="DUF5615"/>
</dbReference>
<dbReference type="EMBL" id="BAABGP010000016">
    <property type="protein sequence ID" value="GAA4486847.1"/>
    <property type="molecule type" value="Genomic_DNA"/>
</dbReference>
<comment type="caution">
    <text evidence="2">The sequence shown here is derived from an EMBL/GenBank/DDBJ whole genome shotgun (WGS) entry which is preliminary data.</text>
</comment>
<reference evidence="3" key="1">
    <citation type="journal article" date="2019" name="Int. J. Syst. Evol. Microbiol.">
        <title>The Global Catalogue of Microorganisms (GCM) 10K type strain sequencing project: providing services to taxonomists for standard genome sequencing and annotation.</title>
        <authorList>
            <consortium name="The Broad Institute Genomics Platform"/>
            <consortium name="The Broad Institute Genome Sequencing Center for Infectious Disease"/>
            <person name="Wu L."/>
            <person name="Ma J."/>
        </authorList>
    </citation>
    <scope>NUCLEOTIDE SEQUENCE [LARGE SCALE GENOMIC DNA]</scope>
    <source>
        <strain evidence="3">JCM 17839</strain>
    </source>
</reference>
<dbReference type="Pfam" id="PF18480">
    <property type="entry name" value="DUF5615"/>
    <property type="match status" value="1"/>
</dbReference>
<name>A0ABP8PJ08_9MICO</name>
<protein>
    <recommendedName>
        <fullName evidence="1">DUF5615 domain-containing protein</fullName>
    </recommendedName>
</protein>
<evidence type="ECO:0000313" key="3">
    <source>
        <dbReference type="Proteomes" id="UP001500731"/>
    </source>
</evidence>
<proteinExistence type="predicted"/>
<evidence type="ECO:0000313" key="2">
    <source>
        <dbReference type="EMBL" id="GAA4486847.1"/>
    </source>
</evidence>
<sequence>MIEVAADHELRGRSDAEICAWAAARDHRIVTENIKDFRPLLVVATARGDTMAGLLLVHPRRHPRGGAQRAAAIAEALDGWLRVSAVGLRPIEDWLA</sequence>